<evidence type="ECO:0000256" key="4">
    <source>
        <dbReference type="ARBA" id="ARBA00047960"/>
    </source>
</evidence>
<dbReference type="InterPro" id="IPR036249">
    <property type="entry name" value="Thioredoxin-like_sf"/>
</dbReference>
<dbReference type="SUPFAM" id="SSF52833">
    <property type="entry name" value="Thioredoxin-like"/>
    <property type="match status" value="1"/>
</dbReference>
<dbReference type="Pfam" id="PF13417">
    <property type="entry name" value="GST_N_3"/>
    <property type="match status" value="1"/>
</dbReference>
<dbReference type="EMBL" id="JAGMVJ010000034">
    <property type="protein sequence ID" value="KAH7067755.1"/>
    <property type="molecule type" value="Genomic_DNA"/>
</dbReference>
<organism evidence="7 8">
    <name type="scientific">Paraphoma chrysanthemicola</name>
    <dbReference type="NCBI Taxonomy" id="798071"/>
    <lineage>
        <taxon>Eukaryota</taxon>
        <taxon>Fungi</taxon>
        <taxon>Dikarya</taxon>
        <taxon>Ascomycota</taxon>
        <taxon>Pezizomycotina</taxon>
        <taxon>Dothideomycetes</taxon>
        <taxon>Pleosporomycetidae</taxon>
        <taxon>Pleosporales</taxon>
        <taxon>Pleosporineae</taxon>
        <taxon>Phaeosphaeriaceae</taxon>
        <taxon>Paraphoma</taxon>
    </lineage>
</organism>
<dbReference type="InterPro" id="IPR010987">
    <property type="entry name" value="Glutathione-S-Trfase_C-like"/>
</dbReference>
<feature type="domain" description="GST C-terminal" evidence="6">
    <location>
        <begin position="89"/>
        <end position="217"/>
    </location>
</feature>
<evidence type="ECO:0000256" key="1">
    <source>
        <dbReference type="ARBA" id="ARBA00007409"/>
    </source>
</evidence>
<dbReference type="OrthoDB" id="422574at2759"/>
<dbReference type="AlphaFoldDB" id="A0A8K0QRT6"/>
<dbReference type="Pfam" id="PF00043">
    <property type="entry name" value="GST_C"/>
    <property type="match status" value="1"/>
</dbReference>
<evidence type="ECO:0000256" key="2">
    <source>
        <dbReference type="ARBA" id="ARBA00012452"/>
    </source>
</evidence>
<comment type="similarity">
    <text evidence="1">Belongs to the GST superfamily.</text>
</comment>
<keyword evidence="3" id="KW-0808">Transferase</keyword>
<dbReference type="SFLD" id="SFLDS00019">
    <property type="entry name" value="Glutathione_Transferase_(cytos"/>
    <property type="match status" value="1"/>
</dbReference>
<name>A0A8K0QRT6_9PLEO</name>
<reference evidence="7" key="1">
    <citation type="journal article" date="2021" name="Nat. Commun.">
        <title>Genetic determinants of endophytism in the Arabidopsis root mycobiome.</title>
        <authorList>
            <person name="Mesny F."/>
            <person name="Miyauchi S."/>
            <person name="Thiergart T."/>
            <person name="Pickel B."/>
            <person name="Atanasova L."/>
            <person name="Karlsson M."/>
            <person name="Huettel B."/>
            <person name="Barry K.W."/>
            <person name="Haridas S."/>
            <person name="Chen C."/>
            <person name="Bauer D."/>
            <person name="Andreopoulos W."/>
            <person name="Pangilinan J."/>
            <person name="LaButti K."/>
            <person name="Riley R."/>
            <person name="Lipzen A."/>
            <person name="Clum A."/>
            <person name="Drula E."/>
            <person name="Henrissat B."/>
            <person name="Kohler A."/>
            <person name="Grigoriev I.V."/>
            <person name="Martin F.M."/>
            <person name="Hacquard S."/>
        </authorList>
    </citation>
    <scope>NUCLEOTIDE SEQUENCE</scope>
    <source>
        <strain evidence="7">MPI-SDFR-AT-0120</strain>
    </source>
</reference>
<comment type="catalytic activity">
    <reaction evidence="4">
        <text>RX + glutathione = an S-substituted glutathione + a halide anion + H(+)</text>
        <dbReference type="Rhea" id="RHEA:16437"/>
        <dbReference type="ChEBI" id="CHEBI:15378"/>
        <dbReference type="ChEBI" id="CHEBI:16042"/>
        <dbReference type="ChEBI" id="CHEBI:17792"/>
        <dbReference type="ChEBI" id="CHEBI:57925"/>
        <dbReference type="ChEBI" id="CHEBI:90779"/>
        <dbReference type="EC" id="2.5.1.18"/>
    </reaction>
</comment>
<evidence type="ECO:0000313" key="7">
    <source>
        <dbReference type="EMBL" id="KAH7067755.1"/>
    </source>
</evidence>
<comment type="caution">
    <text evidence="7">The sequence shown here is derived from an EMBL/GenBank/DDBJ whole genome shotgun (WGS) entry which is preliminary data.</text>
</comment>
<dbReference type="CDD" id="cd03048">
    <property type="entry name" value="GST_N_Ure2p_like"/>
    <property type="match status" value="1"/>
</dbReference>
<keyword evidence="8" id="KW-1185">Reference proteome</keyword>
<dbReference type="InterPro" id="IPR036282">
    <property type="entry name" value="Glutathione-S-Trfase_C_sf"/>
</dbReference>
<dbReference type="EC" id="2.5.1.18" evidence="2"/>
<accession>A0A8K0QRT6</accession>
<dbReference type="PANTHER" id="PTHR44051">
    <property type="entry name" value="GLUTATHIONE S-TRANSFERASE-RELATED"/>
    <property type="match status" value="1"/>
</dbReference>
<evidence type="ECO:0000259" key="6">
    <source>
        <dbReference type="PROSITE" id="PS50405"/>
    </source>
</evidence>
<dbReference type="InterPro" id="IPR004046">
    <property type="entry name" value="GST_C"/>
</dbReference>
<dbReference type="InterPro" id="IPR004045">
    <property type="entry name" value="Glutathione_S-Trfase_N"/>
</dbReference>
<dbReference type="Gene3D" id="1.20.1050.130">
    <property type="match status" value="1"/>
</dbReference>
<dbReference type="SUPFAM" id="SSF47616">
    <property type="entry name" value="GST C-terminal domain-like"/>
    <property type="match status" value="1"/>
</dbReference>
<dbReference type="SFLD" id="SFLDG00358">
    <property type="entry name" value="Main_(cytGST)"/>
    <property type="match status" value="1"/>
</dbReference>
<dbReference type="GO" id="GO:0004364">
    <property type="term" value="F:glutathione transferase activity"/>
    <property type="evidence" value="ECO:0007669"/>
    <property type="project" value="UniProtKB-EC"/>
</dbReference>
<dbReference type="PANTHER" id="PTHR44051:SF20">
    <property type="entry name" value="GLUTATHIONE TRANSFERASE 1 (EUROFUNG)"/>
    <property type="match status" value="1"/>
</dbReference>
<dbReference type="PROSITE" id="PS50405">
    <property type="entry name" value="GST_CTER"/>
    <property type="match status" value="1"/>
</dbReference>
<dbReference type="Proteomes" id="UP000813461">
    <property type="component" value="Unassembled WGS sequence"/>
</dbReference>
<dbReference type="PROSITE" id="PS50404">
    <property type="entry name" value="GST_NTER"/>
    <property type="match status" value="1"/>
</dbReference>
<dbReference type="SFLD" id="SFLDG01151">
    <property type="entry name" value="Main.2:_Nu-like"/>
    <property type="match status" value="1"/>
</dbReference>
<sequence>MQPIKVHITPSGPNPWKVVIILEELGLPYELNSFGFEIVKKKPFTDINPNGRVPAIEDPNTGLTLWESGAIIQYIIEQYDTKHLLSYESLHERHHCNQWLAFQISGQGPYFGQAAWFKYLHPETVQSAIDRYQGEMKRILGVLNSALEGKQWLVGDKMTFADLSFVPWNDRFDVLLGVAAEKKFEELPNVQAWHERMTNRPTWKKVMDIKAQKMDEQGFQPNGLPKGADSFENYKDHIEERLEKARAAEAAEK</sequence>
<gene>
    <name evidence="7" type="ORF">FB567DRAFT_255116</name>
</gene>
<proteinExistence type="inferred from homology"/>
<feature type="domain" description="GST N-terminal" evidence="5">
    <location>
        <begin position="2"/>
        <end position="83"/>
    </location>
</feature>
<evidence type="ECO:0000259" key="5">
    <source>
        <dbReference type="PROSITE" id="PS50404"/>
    </source>
</evidence>
<evidence type="ECO:0000256" key="3">
    <source>
        <dbReference type="ARBA" id="ARBA00022679"/>
    </source>
</evidence>
<protein>
    <recommendedName>
        <fullName evidence="2">glutathione transferase</fullName>
        <ecNumber evidence="2">2.5.1.18</ecNumber>
    </recommendedName>
</protein>
<evidence type="ECO:0000313" key="8">
    <source>
        <dbReference type="Proteomes" id="UP000813461"/>
    </source>
</evidence>
<dbReference type="InterPro" id="IPR040079">
    <property type="entry name" value="Glutathione_S-Trfase"/>
</dbReference>